<gene>
    <name evidence="5" type="ORF">ACGFYS_01240</name>
</gene>
<name>A0ABW7BJ29_9ACTN</name>
<accession>A0ABW7BJ29</accession>
<feature type="region of interest" description="Disordered" evidence="3">
    <location>
        <begin position="364"/>
        <end position="385"/>
    </location>
</feature>
<keyword evidence="6" id="KW-1185">Reference proteome</keyword>
<dbReference type="RefSeq" id="WP_392878732.1">
    <property type="nucleotide sequence ID" value="NZ_JBICZW010000001.1"/>
</dbReference>
<evidence type="ECO:0000313" key="5">
    <source>
        <dbReference type="EMBL" id="MFG3187545.1"/>
    </source>
</evidence>
<dbReference type="PANTHER" id="PTHR30483">
    <property type="entry name" value="LEUCINE-SPECIFIC-BINDING PROTEIN"/>
    <property type="match status" value="1"/>
</dbReference>
<reference evidence="5 6" key="1">
    <citation type="submission" date="2024-10" db="EMBL/GenBank/DDBJ databases">
        <title>The Natural Products Discovery Center: Release of the First 8490 Sequenced Strains for Exploring Actinobacteria Biosynthetic Diversity.</title>
        <authorList>
            <person name="Kalkreuter E."/>
            <person name="Kautsar S.A."/>
            <person name="Yang D."/>
            <person name="Bader C.D."/>
            <person name="Teijaro C.N."/>
            <person name="Fluegel L."/>
            <person name="Davis C.M."/>
            <person name="Simpson J.R."/>
            <person name="Lauterbach L."/>
            <person name="Steele A.D."/>
            <person name="Gui C."/>
            <person name="Meng S."/>
            <person name="Li G."/>
            <person name="Viehrig K."/>
            <person name="Ye F."/>
            <person name="Su P."/>
            <person name="Kiefer A.F."/>
            <person name="Nichols A."/>
            <person name="Cepeda A.J."/>
            <person name="Yan W."/>
            <person name="Fan B."/>
            <person name="Jiang Y."/>
            <person name="Adhikari A."/>
            <person name="Zheng C.-J."/>
            <person name="Schuster L."/>
            <person name="Cowan T.M."/>
            <person name="Smanski M.J."/>
            <person name="Chevrette M.G."/>
            <person name="De Carvalho L.P.S."/>
            <person name="Shen B."/>
        </authorList>
    </citation>
    <scope>NUCLEOTIDE SEQUENCE [LARGE SCALE GENOMIC DNA]</scope>
    <source>
        <strain evidence="5 6">NPDC048229</strain>
    </source>
</reference>
<dbReference type="PANTHER" id="PTHR30483:SF6">
    <property type="entry name" value="PERIPLASMIC BINDING PROTEIN OF ABC TRANSPORTER FOR NATURAL AMINO ACIDS"/>
    <property type="match status" value="1"/>
</dbReference>
<comment type="caution">
    <text evidence="5">The sequence shown here is derived from an EMBL/GenBank/DDBJ whole genome shotgun (WGS) entry which is preliminary data.</text>
</comment>
<dbReference type="EMBL" id="JBICZW010000001">
    <property type="protein sequence ID" value="MFG3187545.1"/>
    <property type="molecule type" value="Genomic_DNA"/>
</dbReference>
<dbReference type="Gene3D" id="3.40.50.2300">
    <property type="match status" value="2"/>
</dbReference>
<evidence type="ECO:0000256" key="1">
    <source>
        <dbReference type="ARBA" id="ARBA00010062"/>
    </source>
</evidence>
<dbReference type="Pfam" id="PF13458">
    <property type="entry name" value="Peripla_BP_6"/>
    <property type="match status" value="1"/>
</dbReference>
<proteinExistence type="inferred from homology"/>
<sequence length="385" mass="40109">MSTAPTSPVRIGALAPLTRPGWTEAGRHLLAGLELAVGEANAGGGIAGRPLELLVRDTAADPRRAEAAVEELAGLGVAALAGEYHSVAARAAAARADALGLPFLCSSAVLDALTERPSDRVARLAPAQSHGWRVYADFLLAEGHSRIAVATEPGVYWAAGTRILRDHLAPRGGTVTELDARALSARELAGELAADGATALLLLTGFPDPAVPLVRAVRRDPRLAGLLVGAPAGQPEFPAWGALLRGDGTGIPFLRYLPERPTPLGARVEATLRARLAAPPSFVALEGYDTIAVLAEALRAHGTDRDAVAASWPRVTVRGTRGEIRFTRPGDAPVRQWAWSPVQVADRDPAAPARFRTLHALPGDPTLPALPGHPTLPGAAPTVRN</sequence>
<keyword evidence="2" id="KW-0732">Signal</keyword>
<comment type="similarity">
    <text evidence="1">Belongs to the leucine-binding protein family.</text>
</comment>
<evidence type="ECO:0000256" key="3">
    <source>
        <dbReference type="SAM" id="MobiDB-lite"/>
    </source>
</evidence>
<protein>
    <submittedName>
        <fullName evidence="5">ABC transporter substrate-binding protein</fullName>
    </submittedName>
</protein>
<organism evidence="5 6">
    <name type="scientific">Streptomyces omiyaensis</name>
    <dbReference type="NCBI Taxonomy" id="68247"/>
    <lineage>
        <taxon>Bacteria</taxon>
        <taxon>Bacillati</taxon>
        <taxon>Actinomycetota</taxon>
        <taxon>Actinomycetes</taxon>
        <taxon>Kitasatosporales</taxon>
        <taxon>Streptomycetaceae</taxon>
        <taxon>Streptomyces</taxon>
    </lineage>
</organism>
<dbReference type="SUPFAM" id="SSF53822">
    <property type="entry name" value="Periplasmic binding protein-like I"/>
    <property type="match status" value="1"/>
</dbReference>
<evidence type="ECO:0000256" key="2">
    <source>
        <dbReference type="ARBA" id="ARBA00022729"/>
    </source>
</evidence>
<feature type="domain" description="Leucine-binding protein" evidence="4">
    <location>
        <begin position="8"/>
        <end position="338"/>
    </location>
</feature>
<dbReference type="InterPro" id="IPR028082">
    <property type="entry name" value="Peripla_BP_I"/>
</dbReference>
<evidence type="ECO:0000259" key="4">
    <source>
        <dbReference type="Pfam" id="PF13458"/>
    </source>
</evidence>
<dbReference type="InterPro" id="IPR028081">
    <property type="entry name" value="Leu-bd"/>
</dbReference>
<dbReference type="InterPro" id="IPR051010">
    <property type="entry name" value="BCAA_transport"/>
</dbReference>
<dbReference type="Proteomes" id="UP001604282">
    <property type="component" value="Unassembled WGS sequence"/>
</dbReference>
<dbReference type="CDD" id="cd06268">
    <property type="entry name" value="PBP1_ABC_transporter_LIVBP-like"/>
    <property type="match status" value="1"/>
</dbReference>
<evidence type="ECO:0000313" key="6">
    <source>
        <dbReference type="Proteomes" id="UP001604282"/>
    </source>
</evidence>